<dbReference type="Gene3D" id="3.80.10.10">
    <property type="entry name" value="Ribonuclease Inhibitor"/>
    <property type="match status" value="1"/>
</dbReference>
<feature type="compositionally biased region" description="Low complexity" evidence="3">
    <location>
        <begin position="42"/>
        <end position="60"/>
    </location>
</feature>
<comment type="caution">
    <text evidence="4">The sequence shown here is derived from an EMBL/GenBank/DDBJ whole genome shotgun (WGS) entry which is preliminary data.</text>
</comment>
<keyword evidence="2" id="KW-0677">Repeat</keyword>
<dbReference type="OrthoDB" id="1274115at2759"/>
<dbReference type="SUPFAM" id="SSF52058">
    <property type="entry name" value="L domain-like"/>
    <property type="match status" value="1"/>
</dbReference>
<dbReference type="AlphaFoldDB" id="A0A0N0NL35"/>
<reference evidence="4 5" key="1">
    <citation type="submission" date="2015-06" db="EMBL/GenBank/DDBJ databases">
        <title>Draft genome of the ant-associated black yeast Phialophora attae CBS 131958.</title>
        <authorList>
            <person name="Moreno L.F."/>
            <person name="Stielow B.J."/>
            <person name="de Hoog S."/>
            <person name="Vicente V.A."/>
            <person name="Weiss V.A."/>
            <person name="de Vries M."/>
            <person name="Cruz L.M."/>
            <person name="Souza E.M."/>
        </authorList>
    </citation>
    <scope>NUCLEOTIDE SEQUENCE [LARGE SCALE GENOMIC DNA]</scope>
    <source>
        <strain evidence="4 5">CBS 131958</strain>
    </source>
</reference>
<dbReference type="PANTHER" id="PTHR48051">
    <property type="match status" value="1"/>
</dbReference>
<evidence type="ECO:0000256" key="1">
    <source>
        <dbReference type="ARBA" id="ARBA00022614"/>
    </source>
</evidence>
<dbReference type="EMBL" id="LFJN01000017">
    <property type="protein sequence ID" value="KPI38841.1"/>
    <property type="molecule type" value="Genomic_DNA"/>
</dbReference>
<feature type="region of interest" description="Disordered" evidence="3">
    <location>
        <begin position="1"/>
        <end position="74"/>
    </location>
</feature>
<dbReference type="PROSITE" id="PS51450">
    <property type="entry name" value="LRR"/>
    <property type="match status" value="1"/>
</dbReference>
<evidence type="ECO:0000256" key="2">
    <source>
        <dbReference type="ARBA" id="ARBA00022737"/>
    </source>
</evidence>
<evidence type="ECO:0000313" key="4">
    <source>
        <dbReference type="EMBL" id="KPI38841.1"/>
    </source>
</evidence>
<dbReference type="GeneID" id="28737958"/>
<dbReference type="PANTHER" id="PTHR48051:SF1">
    <property type="entry name" value="RAS SUPPRESSOR PROTEIN 1"/>
    <property type="match status" value="1"/>
</dbReference>
<dbReference type="STRING" id="1664694.A0A0N0NL35"/>
<dbReference type="InterPro" id="IPR032675">
    <property type="entry name" value="LRR_dom_sf"/>
</dbReference>
<keyword evidence="1" id="KW-0433">Leucine-rich repeat</keyword>
<dbReference type="InterPro" id="IPR001611">
    <property type="entry name" value="Leu-rich_rpt"/>
</dbReference>
<dbReference type="InterPro" id="IPR050216">
    <property type="entry name" value="LRR_domain-containing"/>
</dbReference>
<protein>
    <submittedName>
        <fullName evidence="4">Uncharacterized protein</fullName>
    </submittedName>
</protein>
<keyword evidence="5" id="KW-1185">Reference proteome</keyword>
<dbReference type="InterPro" id="IPR003591">
    <property type="entry name" value="Leu-rich_rpt_typical-subtyp"/>
</dbReference>
<dbReference type="Pfam" id="PF13855">
    <property type="entry name" value="LRR_8"/>
    <property type="match status" value="1"/>
</dbReference>
<name>A0A0N0NL35_9EURO</name>
<proteinExistence type="predicted"/>
<dbReference type="GO" id="GO:0005737">
    <property type="term" value="C:cytoplasm"/>
    <property type="evidence" value="ECO:0007669"/>
    <property type="project" value="TreeGrafter"/>
</dbReference>
<sequence length="491" mass="55321">MAAPSSPILPPIPDIDPDATPKAKVRPKRPGLNTRKRTFDTLRSSSLPPSAASSDPALFSGDEDSAAENYGQEKRKKKIMYSGSWFSHMTRAGKDERKREFRRNVDSGVFMAGEESDFPSSDSLGSLENELIRDMDKRQQVRQVSRFDEFERVQSSRMKWQQSLLSLEDDTKGVVEGDMPSSQHEQVKTIVRQHLDAGNEDVELSRMDLTDLPPEIADLATLSTQPNLVPGMLDIGRPFETNLKLMLCNNLIRDFPTPILDVSNLKVLSLRQNKLRSIPSSIRRLTSLVRLSVGGNKLSYLPFEILELAHFHRLRVLHADPNPWDFAGIDQDAEYRGCEVVSTREPRPSVSVAPTGAMSLTESTLRALYRLFPQATPNLDLLSLMPPDRTPDAVLSSLASLEAAQHDGPRLCTLCHRPFVQPGEEWLEYWAIGTPQKVFVTSETVRYDGRCLVPFRRMTCAKNCRGEKNAWVEDWQQWHPRGVEAGEIDKD</sequence>
<dbReference type="VEuPathDB" id="FungiDB:AB675_5837"/>
<evidence type="ECO:0000256" key="3">
    <source>
        <dbReference type="SAM" id="MobiDB-lite"/>
    </source>
</evidence>
<accession>A0A0N0NL35</accession>
<organism evidence="4 5">
    <name type="scientific">Cyphellophora attinorum</name>
    <dbReference type="NCBI Taxonomy" id="1664694"/>
    <lineage>
        <taxon>Eukaryota</taxon>
        <taxon>Fungi</taxon>
        <taxon>Dikarya</taxon>
        <taxon>Ascomycota</taxon>
        <taxon>Pezizomycotina</taxon>
        <taxon>Eurotiomycetes</taxon>
        <taxon>Chaetothyriomycetidae</taxon>
        <taxon>Chaetothyriales</taxon>
        <taxon>Cyphellophoraceae</taxon>
        <taxon>Cyphellophora</taxon>
    </lineage>
</organism>
<dbReference type="SMART" id="SM00369">
    <property type="entry name" value="LRR_TYP"/>
    <property type="match status" value="2"/>
</dbReference>
<dbReference type="RefSeq" id="XP_017998804.1">
    <property type="nucleotide sequence ID" value="XM_018146078.1"/>
</dbReference>
<gene>
    <name evidence="4" type="ORF">AB675_5837</name>
</gene>
<evidence type="ECO:0000313" key="5">
    <source>
        <dbReference type="Proteomes" id="UP000038010"/>
    </source>
</evidence>
<dbReference type="Proteomes" id="UP000038010">
    <property type="component" value="Unassembled WGS sequence"/>
</dbReference>